<keyword evidence="2" id="KW-1133">Transmembrane helix</keyword>
<name>A0A0D0E414_9AGAM</name>
<keyword evidence="4" id="KW-1185">Reference proteome</keyword>
<keyword evidence="2" id="KW-0472">Membrane</keyword>
<reference evidence="4" key="2">
    <citation type="submission" date="2015-01" db="EMBL/GenBank/DDBJ databases">
        <title>Evolutionary Origins and Diversification of the Mycorrhizal Mutualists.</title>
        <authorList>
            <consortium name="DOE Joint Genome Institute"/>
            <consortium name="Mycorrhizal Genomics Consortium"/>
            <person name="Kohler A."/>
            <person name="Kuo A."/>
            <person name="Nagy L.G."/>
            <person name="Floudas D."/>
            <person name="Copeland A."/>
            <person name="Barry K.W."/>
            <person name="Cichocki N."/>
            <person name="Veneault-Fourrey C."/>
            <person name="LaButti K."/>
            <person name="Lindquist E.A."/>
            <person name="Lipzen A."/>
            <person name="Lundell T."/>
            <person name="Morin E."/>
            <person name="Murat C."/>
            <person name="Riley R."/>
            <person name="Ohm R."/>
            <person name="Sun H."/>
            <person name="Tunlid A."/>
            <person name="Henrissat B."/>
            <person name="Grigoriev I.V."/>
            <person name="Hibbett D.S."/>
            <person name="Martin F."/>
        </authorList>
    </citation>
    <scope>NUCLEOTIDE SEQUENCE [LARGE SCALE GENOMIC DNA]</scope>
    <source>
        <strain evidence="4">Ve08.2h10</strain>
    </source>
</reference>
<evidence type="ECO:0000313" key="3">
    <source>
        <dbReference type="EMBL" id="KIK95814.1"/>
    </source>
</evidence>
<protein>
    <submittedName>
        <fullName evidence="3">Uncharacterized protein</fullName>
    </submittedName>
</protein>
<dbReference type="InParanoid" id="A0A0D0E414"/>
<gene>
    <name evidence="3" type="ORF">PAXRUDRAFT_353517</name>
</gene>
<evidence type="ECO:0000313" key="4">
    <source>
        <dbReference type="Proteomes" id="UP000054538"/>
    </source>
</evidence>
<proteinExistence type="predicted"/>
<dbReference type="Proteomes" id="UP000054538">
    <property type="component" value="Unassembled WGS sequence"/>
</dbReference>
<dbReference type="EMBL" id="KN825019">
    <property type="protein sequence ID" value="KIK95814.1"/>
    <property type="molecule type" value="Genomic_DNA"/>
</dbReference>
<dbReference type="AlphaFoldDB" id="A0A0D0E414"/>
<keyword evidence="2" id="KW-0812">Transmembrane</keyword>
<evidence type="ECO:0000256" key="1">
    <source>
        <dbReference type="SAM" id="MobiDB-lite"/>
    </source>
</evidence>
<dbReference type="HOGENOM" id="CLU_2373408_0_0_1"/>
<accession>A0A0D0E414</accession>
<feature type="transmembrane region" description="Helical" evidence="2">
    <location>
        <begin position="39"/>
        <end position="58"/>
    </location>
</feature>
<reference evidence="3 4" key="1">
    <citation type="submission" date="2014-04" db="EMBL/GenBank/DDBJ databases">
        <authorList>
            <consortium name="DOE Joint Genome Institute"/>
            <person name="Kuo A."/>
            <person name="Kohler A."/>
            <person name="Jargeat P."/>
            <person name="Nagy L.G."/>
            <person name="Floudas D."/>
            <person name="Copeland A."/>
            <person name="Barry K.W."/>
            <person name="Cichocki N."/>
            <person name="Veneault-Fourrey C."/>
            <person name="LaButti K."/>
            <person name="Lindquist E.A."/>
            <person name="Lipzen A."/>
            <person name="Lundell T."/>
            <person name="Morin E."/>
            <person name="Murat C."/>
            <person name="Sun H."/>
            <person name="Tunlid A."/>
            <person name="Henrissat B."/>
            <person name="Grigoriev I.V."/>
            <person name="Hibbett D.S."/>
            <person name="Martin F."/>
            <person name="Nordberg H.P."/>
            <person name="Cantor M.N."/>
            <person name="Hua S.X."/>
        </authorList>
    </citation>
    <scope>NUCLEOTIDE SEQUENCE [LARGE SCALE GENOMIC DNA]</scope>
    <source>
        <strain evidence="3 4">Ve08.2h10</strain>
    </source>
</reference>
<organism evidence="3 4">
    <name type="scientific">Paxillus rubicundulus Ve08.2h10</name>
    <dbReference type="NCBI Taxonomy" id="930991"/>
    <lineage>
        <taxon>Eukaryota</taxon>
        <taxon>Fungi</taxon>
        <taxon>Dikarya</taxon>
        <taxon>Basidiomycota</taxon>
        <taxon>Agaricomycotina</taxon>
        <taxon>Agaricomycetes</taxon>
        <taxon>Agaricomycetidae</taxon>
        <taxon>Boletales</taxon>
        <taxon>Paxilineae</taxon>
        <taxon>Paxillaceae</taxon>
        <taxon>Paxillus</taxon>
    </lineage>
</organism>
<evidence type="ECO:0000256" key="2">
    <source>
        <dbReference type="SAM" id="Phobius"/>
    </source>
</evidence>
<sequence length="95" mass="11188">MHSCPILQRGSEAPECHPTARPTPHRRPQRRYDATTRRIIYHVWVSVFHPVTITTFLARRLVYRCRNLSRVNRIFYSPIRSPLSPLSQHSTPNLD</sequence>
<feature type="region of interest" description="Disordered" evidence="1">
    <location>
        <begin position="1"/>
        <end position="32"/>
    </location>
</feature>